<evidence type="ECO:0000256" key="1">
    <source>
        <dbReference type="SAM" id="SignalP"/>
    </source>
</evidence>
<feature type="chain" id="PRO_5013164052" evidence="1">
    <location>
        <begin position="35"/>
        <end position="85"/>
    </location>
</feature>
<organism evidence="2 3">
    <name type="scientific">Catenaria anguillulae PL171</name>
    <dbReference type="NCBI Taxonomy" id="765915"/>
    <lineage>
        <taxon>Eukaryota</taxon>
        <taxon>Fungi</taxon>
        <taxon>Fungi incertae sedis</taxon>
        <taxon>Blastocladiomycota</taxon>
        <taxon>Blastocladiomycetes</taxon>
        <taxon>Blastocladiales</taxon>
        <taxon>Catenariaceae</taxon>
        <taxon>Catenaria</taxon>
    </lineage>
</organism>
<feature type="signal peptide" evidence="1">
    <location>
        <begin position="1"/>
        <end position="34"/>
    </location>
</feature>
<protein>
    <submittedName>
        <fullName evidence="2">Uncharacterized protein</fullName>
    </submittedName>
</protein>
<accession>A0A1Y2HQ43</accession>
<keyword evidence="3" id="KW-1185">Reference proteome</keyword>
<gene>
    <name evidence="2" type="ORF">BCR44DRAFT_1433167</name>
</gene>
<dbReference type="Proteomes" id="UP000193411">
    <property type="component" value="Unassembled WGS sequence"/>
</dbReference>
<dbReference type="EMBL" id="MCFL01000019">
    <property type="protein sequence ID" value="ORZ35921.1"/>
    <property type="molecule type" value="Genomic_DNA"/>
</dbReference>
<reference evidence="2 3" key="1">
    <citation type="submission" date="2016-07" db="EMBL/GenBank/DDBJ databases">
        <title>Pervasive Adenine N6-methylation of Active Genes in Fungi.</title>
        <authorList>
            <consortium name="DOE Joint Genome Institute"/>
            <person name="Mondo S.J."/>
            <person name="Dannebaum R.O."/>
            <person name="Kuo R.C."/>
            <person name="Labutti K."/>
            <person name="Haridas S."/>
            <person name="Kuo A."/>
            <person name="Salamov A."/>
            <person name="Ahrendt S.R."/>
            <person name="Lipzen A."/>
            <person name="Sullivan W."/>
            <person name="Andreopoulos W.B."/>
            <person name="Clum A."/>
            <person name="Lindquist E."/>
            <person name="Daum C."/>
            <person name="Ramamoorthy G.K."/>
            <person name="Gryganskyi A."/>
            <person name="Culley D."/>
            <person name="Magnuson J.K."/>
            <person name="James T.Y."/>
            <person name="O'Malley M.A."/>
            <person name="Stajich J.E."/>
            <person name="Spatafora J.W."/>
            <person name="Visel A."/>
            <person name="Grigoriev I.V."/>
        </authorList>
    </citation>
    <scope>NUCLEOTIDE SEQUENCE [LARGE SCALE GENOMIC DNA]</scope>
    <source>
        <strain evidence="2 3">PL171</strain>
    </source>
</reference>
<evidence type="ECO:0000313" key="3">
    <source>
        <dbReference type="Proteomes" id="UP000193411"/>
    </source>
</evidence>
<evidence type="ECO:0000313" key="2">
    <source>
        <dbReference type="EMBL" id="ORZ35921.1"/>
    </source>
</evidence>
<comment type="caution">
    <text evidence="2">The sequence shown here is derived from an EMBL/GenBank/DDBJ whole genome shotgun (WGS) entry which is preliminary data.</text>
</comment>
<keyword evidence="1" id="KW-0732">Signal</keyword>
<proteinExistence type="predicted"/>
<name>A0A1Y2HQ43_9FUNG</name>
<sequence length="85" mass="9628">MPTKTGPCSSLCMPTNLVLLWVRSSLSKVKPCHALCPSSFFLRQYPCMATLHPKKYKITSFDSYVCLSPPTYVNHETKKAKMETK</sequence>
<dbReference type="AlphaFoldDB" id="A0A1Y2HQ43"/>